<feature type="compositionally biased region" description="Low complexity" evidence="1">
    <location>
        <begin position="82"/>
        <end position="95"/>
    </location>
</feature>
<evidence type="ECO:0000313" key="4">
    <source>
        <dbReference type="Proteomes" id="UP000812013"/>
    </source>
</evidence>
<keyword evidence="4" id="KW-1185">Reference proteome</keyword>
<feature type="compositionally biased region" description="Basic residues" evidence="1">
    <location>
        <begin position="48"/>
        <end position="81"/>
    </location>
</feature>
<feature type="compositionally biased region" description="Pro residues" evidence="1">
    <location>
        <begin position="96"/>
        <end position="106"/>
    </location>
</feature>
<evidence type="ECO:0000313" key="3">
    <source>
        <dbReference type="EMBL" id="MBW5487001.1"/>
    </source>
</evidence>
<dbReference type="EMBL" id="WTFF01000567">
    <property type="protein sequence ID" value="MBW5487001.1"/>
    <property type="molecule type" value="Genomic_DNA"/>
</dbReference>
<feature type="region of interest" description="Disordered" evidence="1">
    <location>
        <begin position="191"/>
        <end position="210"/>
    </location>
</feature>
<feature type="compositionally biased region" description="Basic residues" evidence="1">
    <location>
        <begin position="1"/>
        <end position="10"/>
    </location>
</feature>
<sequence length="314" mass="34891">MAARARHPRGSLRTDLLGGPRRRAGEAVLDPSRLPARRGRPAQDPARWRHRRRRTHRAPARPRPALAHRHRRPPPRRRARRPAAAGPSHPRGARPVTPPAPPPPPSGLDAGPGQDWLYYRIFGEEYEDLHPLIDTTVRRIVTAARTLNPDGRWFFLRFVDEHGLHVRLRHHGPLDAIAALEEAADRILTGRPEAHPTAPLTPPTRPPRGVRGHAKGLYEPEYAKFAGPAGVRRAERAFQASSEFALEVIGPDFPALRLGHALDTMLGALALLPAARHASFLHHMTWYWTGRNGEQPRRLRAGVAAAAHRAAARA</sequence>
<accession>A0ABS6ZGW6</accession>
<proteinExistence type="predicted"/>
<comment type="caution">
    <text evidence="3">The sequence shown here is derived from an EMBL/GenBank/DDBJ whole genome shotgun (WGS) entry which is preliminary data.</text>
</comment>
<reference evidence="3 4" key="1">
    <citation type="submission" date="2019-12" db="EMBL/GenBank/DDBJ databases">
        <title>Genome sequence of Streptomyces bambusae.</title>
        <authorList>
            <person name="Bansal K."/>
            <person name="Choksket S."/>
            <person name="Korpole S."/>
            <person name="Patil P.B."/>
        </authorList>
    </citation>
    <scope>NUCLEOTIDE SEQUENCE [LARGE SCALE GENOMIC DNA]</scope>
    <source>
        <strain evidence="3 4">SK60</strain>
    </source>
</reference>
<feature type="domain" description="Thiopeptide-type bacteriocin biosynthesis" evidence="2">
    <location>
        <begin position="116"/>
        <end position="285"/>
    </location>
</feature>
<evidence type="ECO:0000256" key="1">
    <source>
        <dbReference type="SAM" id="MobiDB-lite"/>
    </source>
</evidence>
<gene>
    <name evidence="3" type="ORF">GPJ59_35560</name>
</gene>
<feature type="non-terminal residue" evidence="3">
    <location>
        <position position="314"/>
    </location>
</feature>
<name>A0ABS6ZGW6_9ACTN</name>
<protein>
    <recommendedName>
        <fullName evidence="2">Thiopeptide-type bacteriocin biosynthesis domain-containing protein</fullName>
    </recommendedName>
</protein>
<dbReference type="Proteomes" id="UP000812013">
    <property type="component" value="Unassembled WGS sequence"/>
</dbReference>
<evidence type="ECO:0000259" key="2">
    <source>
        <dbReference type="Pfam" id="PF14028"/>
    </source>
</evidence>
<dbReference type="InterPro" id="IPR023809">
    <property type="entry name" value="Thiopep_bacteriocin_synth_dom"/>
</dbReference>
<organism evidence="3 4">
    <name type="scientific">Streptomyces bambusae</name>
    <dbReference type="NCBI Taxonomy" id="1550616"/>
    <lineage>
        <taxon>Bacteria</taxon>
        <taxon>Bacillati</taxon>
        <taxon>Actinomycetota</taxon>
        <taxon>Actinomycetes</taxon>
        <taxon>Kitasatosporales</taxon>
        <taxon>Streptomycetaceae</taxon>
        <taxon>Streptomyces</taxon>
    </lineage>
</organism>
<feature type="region of interest" description="Disordered" evidence="1">
    <location>
        <begin position="1"/>
        <end position="111"/>
    </location>
</feature>
<dbReference type="Pfam" id="PF14028">
    <property type="entry name" value="Lant_dehydr_C"/>
    <property type="match status" value="1"/>
</dbReference>